<organism evidence="2 3">
    <name type="scientific">Brachyspira hampsonii</name>
    <dbReference type="NCBI Taxonomy" id="1287055"/>
    <lineage>
        <taxon>Bacteria</taxon>
        <taxon>Pseudomonadati</taxon>
        <taxon>Spirochaetota</taxon>
        <taxon>Spirochaetia</taxon>
        <taxon>Brachyspirales</taxon>
        <taxon>Brachyspiraceae</taxon>
        <taxon>Brachyspira</taxon>
    </lineage>
</organism>
<reference evidence="2 3" key="1">
    <citation type="submission" date="2017-02" db="EMBL/GenBank/DDBJ databases">
        <title>Complete genome sequence of Brachyspira hampsonii genomovar I strain NSH-16 (ATCC BAA-2463).</title>
        <authorList>
            <person name="Mirajkar N.S."/>
            <person name="Gebhart C.J."/>
        </authorList>
    </citation>
    <scope>NUCLEOTIDE SEQUENCE [LARGE SCALE GENOMIC DNA]</scope>
    <source>
        <strain evidence="2 3">NSH-16</strain>
    </source>
</reference>
<keyword evidence="3" id="KW-1185">Reference proteome</keyword>
<dbReference type="PANTHER" id="PTHR37694">
    <property type="entry name" value="SLR8022 PROTEIN"/>
    <property type="match status" value="1"/>
</dbReference>
<dbReference type="EMBL" id="CP019914">
    <property type="protein sequence ID" value="ASJ20577.1"/>
    <property type="molecule type" value="Genomic_DNA"/>
</dbReference>
<accession>A0AAC9XJB0</accession>
<evidence type="ECO:0000259" key="1">
    <source>
        <dbReference type="Pfam" id="PF07883"/>
    </source>
</evidence>
<dbReference type="AlphaFoldDB" id="A0AAC9XJB0"/>
<dbReference type="RefSeq" id="WP_008728449.1">
    <property type="nucleotide sequence ID" value="NZ_CP019914.1"/>
</dbReference>
<dbReference type="SUPFAM" id="SSF51182">
    <property type="entry name" value="RmlC-like cupins"/>
    <property type="match status" value="1"/>
</dbReference>
<dbReference type="InterPro" id="IPR013096">
    <property type="entry name" value="Cupin_2"/>
</dbReference>
<dbReference type="InterPro" id="IPR011051">
    <property type="entry name" value="RmlC_Cupin_sf"/>
</dbReference>
<feature type="domain" description="Cupin type-2" evidence="1">
    <location>
        <begin position="48"/>
        <end position="104"/>
    </location>
</feature>
<proteinExistence type="predicted"/>
<sequence>MENYIKNIDYKKIVNLKDLIAIKDISMLSLVDRKSLVMSIISADKDKEIPTHTSTGDVLVTVIDGKAQITVDGTSFETSAGESILIPANTSHSLKAIESFKILVIQVKPE</sequence>
<dbReference type="CDD" id="cd02230">
    <property type="entry name" value="cupin_HP0902-like"/>
    <property type="match status" value="1"/>
</dbReference>
<dbReference type="Proteomes" id="UP000264880">
    <property type="component" value="Chromosome"/>
</dbReference>
<dbReference type="InterPro" id="IPR014710">
    <property type="entry name" value="RmlC-like_jellyroll"/>
</dbReference>
<dbReference type="Gene3D" id="2.60.120.10">
    <property type="entry name" value="Jelly Rolls"/>
    <property type="match status" value="1"/>
</dbReference>
<evidence type="ECO:0000313" key="2">
    <source>
        <dbReference type="EMBL" id="ASJ20577.1"/>
    </source>
</evidence>
<evidence type="ECO:0000313" key="3">
    <source>
        <dbReference type="Proteomes" id="UP000264880"/>
    </source>
</evidence>
<dbReference type="KEGG" id="bhp:BHAMNSH16_02470"/>
<name>A0AAC9XJB0_9SPIR</name>
<dbReference type="Pfam" id="PF07883">
    <property type="entry name" value="Cupin_2"/>
    <property type="match status" value="1"/>
</dbReference>
<dbReference type="PANTHER" id="PTHR37694:SF1">
    <property type="entry name" value="SLR8022 PROTEIN"/>
    <property type="match status" value="1"/>
</dbReference>
<gene>
    <name evidence="2" type="ORF">BHAMNSH16_02470</name>
</gene>
<protein>
    <submittedName>
        <fullName evidence="2">Cupin</fullName>
    </submittedName>
</protein>